<dbReference type="EMBL" id="OU963863">
    <property type="protein sequence ID" value="CAH0383927.1"/>
    <property type="molecule type" value="Genomic_DNA"/>
</dbReference>
<gene>
    <name evidence="2" type="ORF">BEMITA_LOCUS3316</name>
</gene>
<name>A0A9P0A5Q3_BEMTA</name>
<accession>A0A9P0A5Q3</accession>
<evidence type="ECO:0000313" key="3">
    <source>
        <dbReference type="Proteomes" id="UP001152759"/>
    </source>
</evidence>
<evidence type="ECO:0000256" key="1">
    <source>
        <dbReference type="SAM" id="SignalP"/>
    </source>
</evidence>
<proteinExistence type="predicted"/>
<feature type="chain" id="PRO_5040469438" evidence="1">
    <location>
        <begin position="19"/>
        <end position="221"/>
    </location>
</feature>
<dbReference type="KEGG" id="btab:109039973"/>
<organism evidence="2 3">
    <name type="scientific">Bemisia tabaci</name>
    <name type="common">Sweetpotato whitefly</name>
    <name type="synonym">Aleurodes tabaci</name>
    <dbReference type="NCBI Taxonomy" id="7038"/>
    <lineage>
        <taxon>Eukaryota</taxon>
        <taxon>Metazoa</taxon>
        <taxon>Ecdysozoa</taxon>
        <taxon>Arthropoda</taxon>
        <taxon>Hexapoda</taxon>
        <taxon>Insecta</taxon>
        <taxon>Pterygota</taxon>
        <taxon>Neoptera</taxon>
        <taxon>Paraneoptera</taxon>
        <taxon>Hemiptera</taxon>
        <taxon>Sternorrhyncha</taxon>
        <taxon>Aleyrodoidea</taxon>
        <taxon>Aleyrodidae</taxon>
        <taxon>Aleyrodinae</taxon>
        <taxon>Bemisia</taxon>
    </lineage>
</organism>
<sequence length="221" mass="26024">MCCFDFYFFLLVCMGASAQMYNYNLTKNDEIELYKRFRKMVDAKSPTSDEFDRNNTRKGRHLLGASVLTPFEEAIANYEFDEAGVHLQDDLQKYLEDTAGEDYPSEVVRYKTFVEAEMHQLSKMFNVLCKDGKAVEKHCDFKYYLIPRPESRLNRAIVIHFKIMNDEKHFKYEARAGLNSMIRRRAGLELNKKWPIAKGKKEIVMIVFCRSKLDLRHTTKI</sequence>
<protein>
    <submittedName>
        <fullName evidence="2">Uncharacterized protein</fullName>
    </submittedName>
</protein>
<dbReference type="AlphaFoldDB" id="A0A9P0A5Q3"/>
<dbReference type="Proteomes" id="UP001152759">
    <property type="component" value="Chromosome 2"/>
</dbReference>
<evidence type="ECO:0000313" key="2">
    <source>
        <dbReference type="EMBL" id="CAH0383927.1"/>
    </source>
</evidence>
<feature type="signal peptide" evidence="1">
    <location>
        <begin position="1"/>
        <end position="18"/>
    </location>
</feature>
<reference evidence="2" key="1">
    <citation type="submission" date="2021-12" db="EMBL/GenBank/DDBJ databases">
        <authorList>
            <person name="King R."/>
        </authorList>
    </citation>
    <scope>NUCLEOTIDE SEQUENCE</scope>
</reference>
<keyword evidence="1" id="KW-0732">Signal</keyword>
<keyword evidence="3" id="KW-1185">Reference proteome</keyword>